<evidence type="ECO:0000256" key="1">
    <source>
        <dbReference type="SAM" id="MobiDB-lite"/>
    </source>
</evidence>
<accession>A0A0F9E510</accession>
<organism evidence="2">
    <name type="scientific">marine sediment metagenome</name>
    <dbReference type="NCBI Taxonomy" id="412755"/>
    <lineage>
        <taxon>unclassified sequences</taxon>
        <taxon>metagenomes</taxon>
        <taxon>ecological metagenomes</taxon>
    </lineage>
</organism>
<dbReference type="AlphaFoldDB" id="A0A0F9E510"/>
<evidence type="ECO:0000313" key="2">
    <source>
        <dbReference type="EMBL" id="KKL24996.1"/>
    </source>
</evidence>
<feature type="region of interest" description="Disordered" evidence="1">
    <location>
        <begin position="178"/>
        <end position="213"/>
    </location>
</feature>
<reference evidence="2" key="1">
    <citation type="journal article" date="2015" name="Nature">
        <title>Complex archaea that bridge the gap between prokaryotes and eukaryotes.</title>
        <authorList>
            <person name="Spang A."/>
            <person name="Saw J.H."/>
            <person name="Jorgensen S.L."/>
            <person name="Zaremba-Niedzwiedzka K."/>
            <person name="Martijn J."/>
            <person name="Lind A.E."/>
            <person name="van Eijk R."/>
            <person name="Schleper C."/>
            <person name="Guy L."/>
            <person name="Ettema T.J."/>
        </authorList>
    </citation>
    <scope>NUCLEOTIDE SEQUENCE</scope>
</reference>
<feature type="non-terminal residue" evidence="2">
    <location>
        <position position="378"/>
    </location>
</feature>
<proteinExistence type="predicted"/>
<gene>
    <name evidence="2" type="ORF">LCGC14_2409760</name>
</gene>
<feature type="compositionally biased region" description="Basic and acidic residues" evidence="1">
    <location>
        <begin position="182"/>
        <end position="201"/>
    </location>
</feature>
<protein>
    <submittedName>
        <fullName evidence="2">Uncharacterized protein</fullName>
    </submittedName>
</protein>
<sequence length="378" mass="43848">MKTQKTDHTLEHSQNLVEFGRWGMRTVGVLTQRAKAKRYQRGEHPIKERDSRLGNKVWNKFAQISRNRLAHIVSQKPKWRFNPIQEDAIYLAEGFANLLNDVLWNKIKWEKKSKQSIIEARDAGTSHIKIFVGSDGFPNAIPLCANEIVVDPKAKRKEHLRFWCHIYPMTVKAIERRHGKKVSGDSDLERITPSPHSERSYNETGQNKQPTATWKGATFKHGSGWVPDFIERATVYELWTADDTQIAIPFAEEETVSEHEDLIRGVEISVNPLEHHPQHIKNHEQFLATLEAERDADLILDLDKHLKHHIRLPQITRREKYPFGRKIVFTAEMVLEDSPNPIAEEMSIGIDFRDLLIKWDYDPVDDEYWGKSGVADLF</sequence>
<comment type="caution">
    <text evidence="2">The sequence shown here is derived from an EMBL/GenBank/DDBJ whole genome shotgun (WGS) entry which is preliminary data.</text>
</comment>
<name>A0A0F9E510_9ZZZZ</name>
<feature type="compositionally biased region" description="Polar residues" evidence="1">
    <location>
        <begin position="202"/>
        <end position="212"/>
    </location>
</feature>
<dbReference type="EMBL" id="LAZR01036382">
    <property type="protein sequence ID" value="KKL24996.1"/>
    <property type="molecule type" value="Genomic_DNA"/>
</dbReference>